<accession>A0A0U3QSY9</accession>
<reference evidence="2 3" key="1">
    <citation type="submission" date="2015-12" db="EMBL/GenBank/DDBJ databases">
        <authorList>
            <person name="Shamseldin A."/>
            <person name="Moawad H."/>
            <person name="Abd El-Rahim W.M."/>
            <person name="Sadowsky M.J."/>
        </authorList>
    </citation>
    <scope>NUCLEOTIDE SEQUENCE [LARGE SCALE GENOMIC DNA]</scope>
    <source>
        <strain evidence="2 3">Ar51</strain>
    </source>
</reference>
<dbReference type="SUPFAM" id="SSF55136">
    <property type="entry name" value="Probable bacterial effector-binding domain"/>
    <property type="match status" value="1"/>
</dbReference>
<dbReference type="STRING" id="121292.AU252_22135"/>
<name>A0A0U3QSY9_9MICC</name>
<gene>
    <name evidence="2" type="ORF">AU252_22135</name>
</gene>
<dbReference type="AlphaFoldDB" id="A0A0U3QSY9"/>
<dbReference type="PIRSF" id="PIRSF031644">
    <property type="entry name" value="UCP031644"/>
    <property type="match status" value="1"/>
</dbReference>
<sequence>MDKYDVKKQFKDLYAPRARDFEVVTVPPLSYLMLDGQGNPGTAPAYAAALEALYSVSYAVKFASKHAGRDYVVGPLEGLWTADDADAFTRGEKDSWKWTMMIHQPGWIGAAEVQDGIAEAAAKNVPGLDLLRLETLDEGLSLQILHIGSYDDEAPTLHRLHSEYMPSKGFGFAGLHHEIYLSDARRVAPEKLKTILRQPVRRP</sequence>
<evidence type="ECO:0000313" key="3">
    <source>
        <dbReference type="Proteomes" id="UP000065151"/>
    </source>
</evidence>
<dbReference type="KEGG" id="psul:AU252_22135"/>
<dbReference type="InterPro" id="IPR011256">
    <property type="entry name" value="Reg_factor_effector_dom_sf"/>
</dbReference>
<dbReference type="InterPro" id="IPR029442">
    <property type="entry name" value="GyrI-like"/>
</dbReference>
<proteinExistence type="predicted"/>
<protein>
    <recommendedName>
        <fullName evidence="1">GyrI-like small molecule binding domain-containing protein</fullName>
    </recommendedName>
</protein>
<organism evidence="2">
    <name type="scientific">Pseudarthrobacter sulfonivorans</name>
    <dbReference type="NCBI Taxonomy" id="121292"/>
    <lineage>
        <taxon>Bacteria</taxon>
        <taxon>Bacillati</taxon>
        <taxon>Actinomycetota</taxon>
        <taxon>Actinomycetes</taxon>
        <taxon>Micrococcales</taxon>
        <taxon>Micrococcaceae</taxon>
        <taxon>Pseudarthrobacter</taxon>
    </lineage>
</organism>
<feature type="domain" description="GyrI-like small molecule binding" evidence="1">
    <location>
        <begin position="20"/>
        <end position="200"/>
    </location>
</feature>
<dbReference type="RefSeq" id="WP_058932542.1">
    <property type="nucleotide sequence ID" value="NZ_CP013747.1"/>
</dbReference>
<dbReference type="InterPro" id="IPR008319">
    <property type="entry name" value="GyrI-like_CCH_Lin2189-like"/>
</dbReference>
<evidence type="ECO:0000259" key="1">
    <source>
        <dbReference type="Pfam" id="PF06445"/>
    </source>
</evidence>
<dbReference type="Gene3D" id="3.20.80.10">
    <property type="entry name" value="Regulatory factor, effector binding domain"/>
    <property type="match status" value="1"/>
</dbReference>
<dbReference type="EMBL" id="CP013747">
    <property type="protein sequence ID" value="ALV43540.1"/>
    <property type="molecule type" value="Genomic_DNA"/>
</dbReference>
<dbReference type="Proteomes" id="UP000065151">
    <property type="component" value="Chromosome"/>
</dbReference>
<dbReference type="Pfam" id="PF06445">
    <property type="entry name" value="GyrI-like"/>
    <property type="match status" value="1"/>
</dbReference>
<evidence type="ECO:0000313" key="2">
    <source>
        <dbReference type="EMBL" id="ALV43540.1"/>
    </source>
</evidence>